<keyword evidence="7" id="KW-0554">One-carbon metabolism</keyword>
<dbReference type="InterPro" id="IPR008271">
    <property type="entry name" value="Ser/Thr_kinase_AS"/>
</dbReference>
<keyword evidence="11" id="KW-0479">Metal-binding</keyword>
<evidence type="ECO:0000256" key="23">
    <source>
        <dbReference type="PROSITE-ProRule" id="PRU10141"/>
    </source>
</evidence>
<evidence type="ECO:0000256" key="13">
    <source>
        <dbReference type="ARBA" id="ARBA00022777"/>
    </source>
</evidence>
<dbReference type="GO" id="GO:0008841">
    <property type="term" value="F:dihydrofolate synthase activity"/>
    <property type="evidence" value="ECO:0007669"/>
    <property type="project" value="UniProtKB-EC"/>
</dbReference>
<dbReference type="GO" id="GO:0005737">
    <property type="term" value="C:cytoplasm"/>
    <property type="evidence" value="ECO:0007669"/>
    <property type="project" value="TreeGrafter"/>
</dbReference>
<accession>A0A2G7FWE1</accession>
<keyword evidence="9" id="KW-0132">Cell division</keyword>
<dbReference type="InterPro" id="IPR011009">
    <property type="entry name" value="Kinase-like_dom_sf"/>
</dbReference>
<keyword evidence="14 23" id="KW-0067">ATP-binding</keyword>
<dbReference type="InterPro" id="IPR001645">
    <property type="entry name" value="Folylpolyglutamate_synth"/>
</dbReference>
<gene>
    <name evidence="26" type="ORF">AARAC_009546</name>
</gene>
<evidence type="ECO:0000259" key="25">
    <source>
        <dbReference type="PROSITE" id="PS50011"/>
    </source>
</evidence>
<dbReference type="GO" id="GO:0051301">
    <property type="term" value="P:cell division"/>
    <property type="evidence" value="ECO:0007669"/>
    <property type="project" value="UniProtKB-KW"/>
</dbReference>
<dbReference type="InterPro" id="IPR011989">
    <property type="entry name" value="ARM-like"/>
</dbReference>
<evidence type="ECO:0000256" key="14">
    <source>
        <dbReference type="ARBA" id="ARBA00022840"/>
    </source>
</evidence>
<feature type="region of interest" description="Disordered" evidence="24">
    <location>
        <begin position="1580"/>
        <end position="1638"/>
    </location>
</feature>
<evidence type="ECO:0000256" key="18">
    <source>
        <dbReference type="ARBA" id="ARBA00047899"/>
    </source>
</evidence>
<evidence type="ECO:0000256" key="16">
    <source>
        <dbReference type="ARBA" id="ARBA00023054"/>
    </source>
</evidence>
<evidence type="ECO:0000256" key="21">
    <source>
        <dbReference type="ARBA" id="ARBA00071546"/>
    </source>
</evidence>
<dbReference type="FunFam" id="1.25.10.10:FF:000176">
    <property type="entry name" value="Cell division control protein"/>
    <property type="match status" value="1"/>
</dbReference>
<dbReference type="Proteomes" id="UP000231358">
    <property type="component" value="Unassembled WGS sequence"/>
</dbReference>
<dbReference type="STRING" id="656916.A0A2G7FWE1"/>
<dbReference type="InterPro" id="IPR016024">
    <property type="entry name" value="ARM-type_fold"/>
</dbReference>
<proteinExistence type="inferred from homology"/>
<dbReference type="GO" id="GO:0006730">
    <property type="term" value="P:one-carbon metabolic process"/>
    <property type="evidence" value="ECO:0007669"/>
    <property type="project" value="UniProtKB-KW"/>
</dbReference>
<evidence type="ECO:0000256" key="3">
    <source>
        <dbReference type="ARBA" id="ARBA00008276"/>
    </source>
</evidence>
<evidence type="ECO:0000256" key="8">
    <source>
        <dbReference type="ARBA" id="ARBA00022598"/>
    </source>
</evidence>
<organism evidence="26 27">
    <name type="scientific">Aspergillus arachidicola</name>
    <dbReference type="NCBI Taxonomy" id="656916"/>
    <lineage>
        <taxon>Eukaryota</taxon>
        <taxon>Fungi</taxon>
        <taxon>Dikarya</taxon>
        <taxon>Ascomycota</taxon>
        <taxon>Pezizomycotina</taxon>
        <taxon>Eurotiomycetes</taxon>
        <taxon>Eurotiomycetidae</taxon>
        <taxon>Eurotiales</taxon>
        <taxon>Aspergillaceae</taxon>
        <taxon>Aspergillus</taxon>
        <taxon>Aspergillus subgen. Circumdati</taxon>
    </lineage>
</organism>
<dbReference type="GO" id="GO:0005524">
    <property type="term" value="F:ATP binding"/>
    <property type="evidence" value="ECO:0007669"/>
    <property type="project" value="UniProtKB-UniRule"/>
</dbReference>
<dbReference type="PANTHER" id="PTHR48012">
    <property type="entry name" value="STERILE20-LIKE KINASE, ISOFORM B-RELATED"/>
    <property type="match status" value="1"/>
</dbReference>
<name>A0A2G7FWE1_9EURO</name>
<dbReference type="SUPFAM" id="SSF53623">
    <property type="entry name" value="MurD-like peptide ligases, catalytic domain"/>
    <property type="match status" value="1"/>
</dbReference>
<evidence type="ECO:0000256" key="20">
    <source>
        <dbReference type="ARBA" id="ARBA00056925"/>
    </source>
</evidence>
<feature type="compositionally biased region" description="Basic residues" evidence="24">
    <location>
        <begin position="1585"/>
        <end position="1595"/>
    </location>
</feature>
<dbReference type="CDD" id="cd13969">
    <property type="entry name" value="ADCK1-like"/>
    <property type="match status" value="1"/>
</dbReference>
<feature type="region of interest" description="Disordered" evidence="24">
    <location>
        <begin position="835"/>
        <end position="861"/>
    </location>
</feature>
<reference evidence="26 27" key="1">
    <citation type="submission" date="2017-05" db="EMBL/GenBank/DDBJ databases">
        <title>Genome sequence for an aflatoxigenic pathogen of Argentinian peanut, Aspergillus arachidicola.</title>
        <authorList>
            <person name="Moore G."/>
            <person name="Beltz S.B."/>
            <person name="Mack B.M."/>
        </authorList>
    </citation>
    <scope>NUCLEOTIDE SEQUENCE [LARGE SCALE GENOMIC DNA]</scope>
    <source>
        <strain evidence="26 27">CBS 117610</strain>
    </source>
</reference>
<dbReference type="InterPro" id="IPR000719">
    <property type="entry name" value="Prot_kinase_dom"/>
</dbReference>
<dbReference type="InterPro" id="IPR036615">
    <property type="entry name" value="Mur_ligase_C_dom_sf"/>
</dbReference>
<dbReference type="PANTHER" id="PTHR48012:SF26">
    <property type="entry name" value="SERINE_THREONINE-PROTEIN KINASE DDB_G0283821-RELATED"/>
    <property type="match status" value="1"/>
</dbReference>
<keyword evidence="16" id="KW-0175">Coiled coil</keyword>
<evidence type="ECO:0000256" key="24">
    <source>
        <dbReference type="SAM" id="MobiDB-lite"/>
    </source>
</evidence>
<dbReference type="EC" id="6.3.2.12" evidence="5"/>
<dbReference type="EC" id="2.7.11.1" evidence="4"/>
<dbReference type="CDD" id="cd06627">
    <property type="entry name" value="STKc_Cdc7_like"/>
    <property type="match status" value="1"/>
</dbReference>
<dbReference type="InterPro" id="IPR045307">
    <property type="entry name" value="ADCK1_dom"/>
</dbReference>
<evidence type="ECO:0000256" key="9">
    <source>
        <dbReference type="ARBA" id="ARBA00022618"/>
    </source>
</evidence>
<comment type="similarity">
    <text evidence="3">Belongs to the folylpolyglutamate synthase family.</text>
</comment>
<dbReference type="Gene3D" id="3.90.190.20">
    <property type="entry name" value="Mur ligase, C-terminal domain"/>
    <property type="match status" value="1"/>
</dbReference>
<dbReference type="Pfam" id="PF03109">
    <property type="entry name" value="ABC1"/>
    <property type="match status" value="1"/>
</dbReference>
<dbReference type="FunFam" id="3.30.200.20:FF:000042">
    <property type="entry name" value="Aurora kinase A"/>
    <property type="match status" value="1"/>
</dbReference>
<dbReference type="FunFam" id="1.25.10.10:FF:000212">
    <property type="entry name" value="Cell division control protein"/>
    <property type="match status" value="1"/>
</dbReference>
<keyword evidence="13" id="KW-0418">Kinase</keyword>
<dbReference type="GO" id="GO:0046872">
    <property type="term" value="F:metal ion binding"/>
    <property type="evidence" value="ECO:0007669"/>
    <property type="project" value="UniProtKB-KW"/>
</dbReference>
<keyword evidence="6" id="KW-0723">Serine/threonine-protein kinase</keyword>
<feature type="binding site" evidence="23">
    <location>
        <position position="471"/>
    </location>
    <ligand>
        <name>ATP</name>
        <dbReference type="ChEBI" id="CHEBI:30616"/>
    </ligand>
</feature>
<comment type="pathway">
    <text evidence="2">Cofactor biosynthesis; tetrahydrofolylpolyglutamate biosynthesis.</text>
</comment>
<dbReference type="UniPathway" id="UPA00850"/>
<dbReference type="PROSITE" id="PS00107">
    <property type="entry name" value="PROTEIN_KINASE_ATP"/>
    <property type="match status" value="1"/>
</dbReference>
<evidence type="ECO:0000256" key="15">
    <source>
        <dbReference type="ARBA" id="ARBA00022842"/>
    </source>
</evidence>
<feature type="compositionally biased region" description="Polar residues" evidence="24">
    <location>
        <begin position="1596"/>
        <end position="1622"/>
    </location>
</feature>
<evidence type="ECO:0000313" key="27">
    <source>
        <dbReference type="Proteomes" id="UP000231358"/>
    </source>
</evidence>
<dbReference type="EMBL" id="NEXV01000359">
    <property type="protein sequence ID" value="PIG84903.1"/>
    <property type="molecule type" value="Genomic_DNA"/>
</dbReference>
<evidence type="ECO:0000313" key="26">
    <source>
        <dbReference type="EMBL" id="PIG84903.1"/>
    </source>
</evidence>
<evidence type="ECO:0000256" key="17">
    <source>
        <dbReference type="ARBA" id="ARBA00023306"/>
    </source>
</evidence>
<comment type="catalytic activity">
    <reaction evidence="19">
        <text>L-seryl-[protein] + ATP = O-phospho-L-seryl-[protein] + ADP + H(+)</text>
        <dbReference type="Rhea" id="RHEA:17989"/>
        <dbReference type="Rhea" id="RHEA-COMP:9863"/>
        <dbReference type="Rhea" id="RHEA-COMP:11604"/>
        <dbReference type="ChEBI" id="CHEBI:15378"/>
        <dbReference type="ChEBI" id="CHEBI:29999"/>
        <dbReference type="ChEBI" id="CHEBI:30616"/>
        <dbReference type="ChEBI" id="CHEBI:83421"/>
        <dbReference type="ChEBI" id="CHEBI:456216"/>
        <dbReference type="EC" id="2.7.11.1"/>
    </reaction>
</comment>
<dbReference type="FunFam" id="1.10.510.10:FF:000246">
    <property type="entry name" value="Putative Serine-threonine kinase SepH"/>
    <property type="match status" value="1"/>
</dbReference>
<evidence type="ECO:0000256" key="10">
    <source>
        <dbReference type="ARBA" id="ARBA00022679"/>
    </source>
</evidence>
<dbReference type="FunFam" id="3.40.1190.10:FF:000010">
    <property type="entry name" value="Dihydrofolate synthetase"/>
    <property type="match status" value="1"/>
</dbReference>
<comment type="catalytic activity">
    <reaction evidence="18">
        <text>L-threonyl-[protein] + ATP = O-phospho-L-threonyl-[protein] + ADP + H(+)</text>
        <dbReference type="Rhea" id="RHEA:46608"/>
        <dbReference type="Rhea" id="RHEA-COMP:11060"/>
        <dbReference type="Rhea" id="RHEA-COMP:11605"/>
        <dbReference type="ChEBI" id="CHEBI:15378"/>
        <dbReference type="ChEBI" id="CHEBI:30013"/>
        <dbReference type="ChEBI" id="CHEBI:30616"/>
        <dbReference type="ChEBI" id="CHEBI:61977"/>
        <dbReference type="ChEBI" id="CHEBI:456216"/>
        <dbReference type="EC" id="2.7.11.1"/>
    </reaction>
</comment>
<dbReference type="FunFam" id="3.90.190.20:FF:000010">
    <property type="entry name" value="Dihydrofolate synthetase"/>
    <property type="match status" value="1"/>
</dbReference>
<dbReference type="Gene3D" id="3.40.1190.10">
    <property type="entry name" value="Mur-like, catalytic domain"/>
    <property type="match status" value="1"/>
</dbReference>
<dbReference type="InterPro" id="IPR036565">
    <property type="entry name" value="Mur-like_cat_sf"/>
</dbReference>
<feature type="region of interest" description="Disordered" evidence="24">
    <location>
        <begin position="724"/>
        <end position="774"/>
    </location>
</feature>
<dbReference type="Pfam" id="PF00069">
    <property type="entry name" value="Pkinase"/>
    <property type="match status" value="1"/>
</dbReference>
<comment type="function">
    <text evidence="20">Required for early events during cytokinesis including localization of cytoskeletal components to the cytokinetic ring.</text>
</comment>
<comment type="cofactor">
    <cofactor evidence="1">
        <name>Mg(2+)</name>
        <dbReference type="ChEBI" id="CHEBI:18420"/>
    </cofactor>
</comment>
<dbReference type="NCBIfam" id="TIGR01499">
    <property type="entry name" value="folC"/>
    <property type="match status" value="1"/>
</dbReference>
<dbReference type="InterPro" id="IPR050629">
    <property type="entry name" value="STE20/SPS1-PAK"/>
</dbReference>
<dbReference type="InterPro" id="IPR018109">
    <property type="entry name" value="Folylpolyglutamate_synth_CS"/>
</dbReference>
<dbReference type="InterPro" id="IPR004147">
    <property type="entry name" value="ABC1_dom"/>
</dbReference>
<evidence type="ECO:0000256" key="4">
    <source>
        <dbReference type="ARBA" id="ARBA00012513"/>
    </source>
</evidence>
<sequence length="2082" mass="232836">MIELGLSRISRLLQQTPLNWKAIHIAGTNGKGSISAYLSHLLTSGGVRCGRFTSPHLIDRWDCITIGESVVQESLFRQFEEKIKLRDQTLGIGASEFELLTATAFEIFNHERVDIGVVEVGMGGRLDATNILNNVLVSVIAKIGLDHQSLLGDTLEEITREKAGILKRGVPCVVDGTNLPAALSTIEARIKELDIDAIYTRPDAPDGHSSTLSQLFQQFDVQPHQRANMCCAISALKLALRSVRPDIKVDSLVSQLSRVEWPGRLQEIVLNPMVSRTDSVLLDGAHNSQSAEVLGQYVDRKLRSQGSPVTWVIAASRGKEIASLFHPIIKAGDHVATTAFGPVDGMPWVKANDPQELAFSVQSISAIGDVKSFDNDILPAINWACSKANGGPMVIAGSLYLNAPAKARLARLGSSPSKRDDRPKDDRVAKTTAKDVAELKDYQLGDCLGKGAFGSVYRALNWNTGETVAVKQIKLTDLPKSELRVIMLEIDLLKNLDHSNIVKYHGFVKSAETLNIILEYCENGSLHSIAKNFGRFPENLVGLYMSQVLHGLLYLHEQGVIHRDIKGANILTTKQGLVKLADFGVASRTTGLNESSVVGTPYWMAPEVIELSGATTASDIWSLGCTVIELLEGKPPYYNLQPMPALFRIVNDDHPPLPQGASPAVKDFLMQCFQKDPNLRVSAKKLLKHPWIVNARRSDSVVPKKSTEYEEAVKSVQEWNEALRSPEAGTLRRPFRHDYQSPAPLTSSRNTPTKASPTSRNVADRFRSPDSIEEDNWDDDFATAISPSALQLPHLRPQDNFGGMLSSEKLKAFASLDGTVLRSEENFEDFDDSFRTSLQSGDSDPLETIRPVPKQSGVEDTQLQNQPRYPINNNAIAIHNVPILTQNPVPPMRQPRPASYYKENSVEDYSDLIQANEDVLDRKLGLFQETDDDMDGLVFSPTNEVVRYQPSLEDDNDPQPQLRKRISVKRHRSAIEIQKFAENERDEDFSDILGADQVTLDKSESEGSSDQGTLMLNSKLSNDSWLGDQDDEDDPFAQLEEGLDEMDLEANIARDKHARLRGQVEGLVSSLKTSQDEDVLGEISEQLLNVFYDLPETKNIIISAHGMLPILEILDMCRRRDIILCLLRIVNAIIYNDYEIQENLCFVGGIPILNEFASKKYPREIRLEAATFVQQMYQTSTLTLQMFVSAGGLNVLVEFLEDDYEDERDLVLIGVTGIWSVFELQGSTPKNDFCRILSRNSVLDPLSLVLSRVLDEDGELAETVEGRIANIFFIFSQAENHVKEMVAERTVLHRVLKELKRMTPAHQITMLKFIKNLSMLSTTLDALQNSNAIDVLTDLLRSTIKRPHFREVSNQILNTIYNMCRLNKPRQEDAALNGIVPLLQKIVKTERPLKEFALPILCDMAHSGKVGRRELWRNKGLAFYISLLSDPYWQVTALDAIFTWLQEETAKVEEHLLDNRPDKPSFTDSIVRCLTISKANAFENILEPLQKLLRLSPPIASTLARPDLFSRIGQKLHHNKAAVRLNLLRIISSICDASEEQGGLLAKYGLLDAIRELENDPAILVRDMAGKLIQSNERSEAYSLGKRKPGVRRRSTSTTPPILLANQSAPSTPQINRGSQSKGFFEGRESQRHPRNALSGSALVIRPGSRDGVSPGLAAGLNGNPEWTTTFIPLQDKCPISSIESIEEMFIADTGRRIDELFSSFDPEPIGAASLAQVHIGILKETGQKVAVKVQHPALAEWVPLDLALTRFTFSTLKRFFPEYDLEWLSKEMDLSLPQELDFRMEADNARRASEYFKEHSDAPLVIPEVMWAQKRILVMEFLCGRRPDDLEFLDSNNIDRDEVSAALAHIFNEMIFGDGAPLHCDPHGGNIAIRKNTNRRGQNFDIILYDHGLYRDIPRDLRRNYAKLWLAVIEADEAHMREYSRKVAGITDEQFPLFASAITGRDYTKLTKKNIATTRTAAEKESMSGALGEGMLQQLVELLGQVPRIILLILKTNDLTRSLDENLHTRQGPVRTFLILARYATRTVFEEQMDLIHETGGLLRPFNFLRFLAAWTGFLRVELKLSVYETLLSLKSRFGLL</sequence>
<dbReference type="PROSITE" id="PS00108">
    <property type="entry name" value="PROTEIN_KINASE_ST"/>
    <property type="match status" value="1"/>
</dbReference>
<feature type="compositionally biased region" description="Polar residues" evidence="24">
    <location>
        <begin position="743"/>
        <end position="761"/>
    </location>
</feature>
<evidence type="ECO:0000256" key="1">
    <source>
        <dbReference type="ARBA" id="ARBA00001946"/>
    </source>
</evidence>
<keyword evidence="10" id="KW-0808">Transferase</keyword>
<protein>
    <recommendedName>
        <fullName evidence="21">Cytokinesis protein sepH</fullName>
        <ecNumber evidence="4">2.7.11.1</ecNumber>
        <ecNumber evidence="5">6.3.2.12</ecNumber>
    </recommendedName>
    <alternativeName>
        <fullName evidence="22">Serine/threonine-protein kinase sepH</fullName>
    </alternativeName>
</protein>
<evidence type="ECO:0000256" key="7">
    <source>
        <dbReference type="ARBA" id="ARBA00022563"/>
    </source>
</evidence>
<evidence type="ECO:0000256" key="11">
    <source>
        <dbReference type="ARBA" id="ARBA00022723"/>
    </source>
</evidence>
<keyword evidence="12 23" id="KW-0547">Nucleotide-binding</keyword>
<dbReference type="PROSITE" id="PS01012">
    <property type="entry name" value="FOLYLPOLYGLU_SYNT_2"/>
    <property type="match status" value="1"/>
</dbReference>
<evidence type="ECO:0000256" key="5">
    <source>
        <dbReference type="ARBA" id="ARBA00013023"/>
    </source>
</evidence>
<dbReference type="SUPFAM" id="SSF53244">
    <property type="entry name" value="MurD-like peptide ligases, peptide-binding domain"/>
    <property type="match status" value="1"/>
</dbReference>
<dbReference type="Gene3D" id="1.10.510.10">
    <property type="entry name" value="Transferase(Phosphotransferase) domain 1"/>
    <property type="match status" value="1"/>
</dbReference>
<dbReference type="GO" id="GO:0004674">
    <property type="term" value="F:protein serine/threonine kinase activity"/>
    <property type="evidence" value="ECO:0007669"/>
    <property type="project" value="UniProtKB-KW"/>
</dbReference>
<dbReference type="GO" id="GO:0004326">
    <property type="term" value="F:tetrahydrofolylpolyglutamate synthase activity"/>
    <property type="evidence" value="ECO:0007669"/>
    <property type="project" value="InterPro"/>
</dbReference>
<feature type="domain" description="Protein kinase" evidence="25">
    <location>
        <begin position="442"/>
        <end position="692"/>
    </location>
</feature>
<dbReference type="PROSITE" id="PS50011">
    <property type="entry name" value="PROTEIN_KINASE_DOM"/>
    <property type="match status" value="1"/>
</dbReference>
<dbReference type="SUPFAM" id="SSF56112">
    <property type="entry name" value="Protein kinase-like (PK-like)"/>
    <property type="match status" value="2"/>
</dbReference>
<evidence type="ECO:0000256" key="12">
    <source>
        <dbReference type="ARBA" id="ARBA00022741"/>
    </source>
</evidence>
<dbReference type="SUPFAM" id="SSF48371">
    <property type="entry name" value="ARM repeat"/>
    <property type="match status" value="2"/>
</dbReference>
<dbReference type="InterPro" id="IPR017441">
    <property type="entry name" value="Protein_kinase_ATP_BS"/>
</dbReference>
<evidence type="ECO:0000256" key="19">
    <source>
        <dbReference type="ARBA" id="ARBA00048679"/>
    </source>
</evidence>
<keyword evidence="8" id="KW-0436">Ligase</keyword>
<keyword evidence="27" id="KW-1185">Reference proteome</keyword>
<keyword evidence="17" id="KW-0131">Cell cycle</keyword>
<dbReference type="PROSITE" id="PS01011">
    <property type="entry name" value="FOLYLPOLYGLU_SYNT_1"/>
    <property type="match status" value="1"/>
</dbReference>
<dbReference type="Gene3D" id="1.25.10.10">
    <property type="entry name" value="Leucine-rich Repeat Variant"/>
    <property type="match status" value="2"/>
</dbReference>
<dbReference type="SMART" id="SM00220">
    <property type="entry name" value="S_TKc"/>
    <property type="match status" value="1"/>
</dbReference>
<evidence type="ECO:0000256" key="6">
    <source>
        <dbReference type="ARBA" id="ARBA00022527"/>
    </source>
</evidence>
<evidence type="ECO:0000256" key="2">
    <source>
        <dbReference type="ARBA" id="ARBA00005150"/>
    </source>
</evidence>
<comment type="caution">
    <text evidence="26">The sequence shown here is derived from an EMBL/GenBank/DDBJ whole genome shotgun (WGS) entry which is preliminary data.</text>
</comment>
<keyword evidence="15" id="KW-0460">Magnesium</keyword>
<evidence type="ECO:0000256" key="22">
    <source>
        <dbReference type="ARBA" id="ARBA00079402"/>
    </source>
</evidence>